<protein>
    <recommendedName>
        <fullName evidence="3">Carbohydrate kinase PfkB domain-containing protein</fullName>
    </recommendedName>
</protein>
<proteinExistence type="predicted"/>
<name>A0A0L6UIX9_9BASI</name>
<evidence type="ECO:0000313" key="4">
    <source>
        <dbReference type="EMBL" id="KNZ47765.1"/>
    </source>
</evidence>
<dbReference type="InterPro" id="IPR002139">
    <property type="entry name" value="Ribo/fructo_kinase"/>
</dbReference>
<dbReference type="PANTHER" id="PTHR10584:SF166">
    <property type="entry name" value="RIBOKINASE"/>
    <property type="match status" value="1"/>
</dbReference>
<dbReference type="EMBL" id="LAVV01011463">
    <property type="protein sequence ID" value="KNZ47765.1"/>
    <property type="molecule type" value="Genomic_DNA"/>
</dbReference>
<sequence length="405" mass="43891">MALSQMMIHAATGAAAADAQQDGHATGMLHTEQHQHRPYACFSSSSRSHSANILPSKSMFIVKPGETISSSGYSERIGGKGANAAVAICRSDGQVYFSGLIDRQSGWLKDALEGFGVDVDGLKVCDDRAHLPTGRAIIQVSEDTGENAIVLVPGTNHASGEFWADLGPMLDPSKYSHVLLQNEIPLAETLRTANLAHSLGITTVFNPSPLPSRHEVSDLIDWRLIDWLIVNQEEARSLCDRASSRPCSSDRRHLIDSSSSSQDLNQEMALLHNLISLSMATFAIVITMGARGSLLAFRSTSTLWRGFYTPPSPGNHPVINTTGAGDCFTGFLVAELMRLGPETLRINNPEDGEDDSDRINEMRMSKLKESVLVASGAARLCVERHGTIDSYPSLEQVLRLHRTSS</sequence>
<evidence type="ECO:0000259" key="3">
    <source>
        <dbReference type="Pfam" id="PF00294"/>
    </source>
</evidence>
<keyword evidence="5" id="KW-1185">Reference proteome</keyword>
<comment type="caution">
    <text evidence="4">The sequence shown here is derived from an EMBL/GenBank/DDBJ whole genome shotgun (WGS) entry which is preliminary data.</text>
</comment>
<dbReference type="GO" id="GO:0016301">
    <property type="term" value="F:kinase activity"/>
    <property type="evidence" value="ECO:0007669"/>
    <property type="project" value="UniProtKB-KW"/>
</dbReference>
<dbReference type="STRING" id="27349.A0A0L6UIX9"/>
<dbReference type="SUPFAM" id="SSF53613">
    <property type="entry name" value="Ribokinase-like"/>
    <property type="match status" value="1"/>
</dbReference>
<dbReference type="GO" id="GO:0006796">
    <property type="term" value="P:phosphate-containing compound metabolic process"/>
    <property type="evidence" value="ECO:0007669"/>
    <property type="project" value="UniProtKB-ARBA"/>
</dbReference>
<dbReference type="VEuPathDB" id="FungiDB:VP01_616g8"/>
<feature type="domain" description="Carbohydrate kinase PfkB" evidence="3">
    <location>
        <begin position="64"/>
        <end position="392"/>
    </location>
</feature>
<dbReference type="InterPro" id="IPR011611">
    <property type="entry name" value="PfkB_dom"/>
</dbReference>
<dbReference type="PANTHER" id="PTHR10584">
    <property type="entry name" value="SUGAR KINASE"/>
    <property type="match status" value="1"/>
</dbReference>
<dbReference type="Pfam" id="PF00294">
    <property type="entry name" value="PfkB"/>
    <property type="match status" value="1"/>
</dbReference>
<evidence type="ECO:0000256" key="1">
    <source>
        <dbReference type="ARBA" id="ARBA00022679"/>
    </source>
</evidence>
<dbReference type="Gene3D" id="3.40.1190.20">
    <property type="match status" value="1"/>
</dbReference>
<dbReference type="OrthoDB" id="415590at2759"/>
<evidence type="ECO:0000313" key="5">
    <source>
        <dbReference type="Proteomes" id="UP000037035"/>
    </source>
</evidence>
<gene>
    <name evidence="4" type="ORF">VP01_616g8</name>
</gene>
<keyword evidence="2" id="KW-0418">Kinase</keyword>
<dbReference type="PRINTS" id="PR00990">
    <property type="entry name" value="RIBOKINASE"/>
</dbReference>
<organism evidence="4 5">
    <name type="scientific">Puccinia sorghi</name>
    <dbReference type="NCBI Taxonomy" id="27349"/>
    <lineage>
        <taxon>Eukaryota</taxon>
        <taxon>Fungi</taxon>
        <taxon>Dikarya</taxon>
        <taxon>Basidiomycota</taxon>
        <taxon>Pucciniomycotina</taxon>
        <taxon>Pucciniomycetes</taxon>
        <taxon>Pucciniales</taxon>
        <taxon>Pucciniaceae</taxon>
        <taxon>Puccinia</taxon>
    </lineage>
</organism>
<dbReference type="Proteomes" id="UP000037035">
    <property type="component" value="Unassembled WGS sequence"/>
</dbReference>
<dbReference type="AlphaFoldDB" id="A0A0L6UIX9"/>
<accession>A0A0L6UIX9</accession>
<keyword evidence="1" id="KW-0808">Transferase</keyword>
<evidence type="ECO:0000256" key="2">
    <source>
        <dbReference type="ARBA" id="ARBA00022777"/>
    </source>
</evidence>
<dbReference type="InterPro" id="IPR029056">
    <property type="entry name" value="Ribokinase-like"/>
</dbReference>
<reference evidence="4 5" key="1">
    <citation type="submission" date="2015-08" db="EMBL/GenBank/DDBJ databases">
        <title>Next Generation Sequencing and Analysis of the Genome of Puccinia sorghi L Schw, the Causal Agent of Maize Common Rust.</title>
        <authorList>
            <person name="Rochi L."/>
            <person name="Burguener G."/>
            <person name="Darino M."/>
            <person name="Turjanski A."/>
            <person name="Kreff E."/>
            <person name="Dieguez M.J."/>
            <person name="Sacco F."/>
        </authorList>
    </citation>
    <scope>NUCLEOTIDE SEQUENCE [LARGE SCALE GENOMIC DNA]</scope>
    <source>
        <strain evidence="4 5">RO10H11247</strain>
    </source>
</reference>